<comment type="caution">
    <text evidence="2">The sequence shown here is derived from an EMBL/GenBank/DDBJ whole genome shotgun (WGS) entry which is preliminary data.</text>
</comment>
<evidence type="ECO:0000313" key="3">
    <source>
        <dbReference type="Proteomes" id="UP000556620"/>
    </source>
</evidence>
<protein>
    <submittedName>
        <fullName evidence="2">Uncharacterized protein</fullName>
    </submittedName>
</protein>
<dbReference type="AlphaFoldDB" id="A0A7W2JMD2"/>
<proteinExistence type="predicted"/>
<dbReference type="Proteomes" id="UP000556620">
    <property type="component" value="Unassembled WGS sequence"/>
</dbReference>
<dbReference type="EMBL" id="JACGCU010000045">
    <property type="protein sequence ID" value="MBA6061629.1"/>
    <property type="molecule type" value="Genomic_DNA"/>
</dbReference>
<accession>A0A7W2JMD2</accession>
<evidence type="ECO:0000313" key="2">
    <source>
        <dbReference type="EMBL" id="MBA6061629.1"/>
    </source>
</evidence>
<name>A0A7W2JMD2_9PSED</name>
<organism evidence="2 3">
    <name type="scientific">Pseudomonas juntendi</name>
    <dbReference type="NCBI Taxonomy" id="2666183"/>
    <lineage>
        <taxon>Bacteria</taxon>
        <taxon>Pseudomonadati</taxon>
        <taxon>Pseudomonadota</taxon>
        <taxon>Gammaproteobacteria</taxon>
        <taxon>Pseudomonadales</taxon>
        <taxon>Pseudomonadaceae</taxon>
        <taxon>Pseudomonas</taxon>
    </lineage>
</organism>
<dbReference type="RefSeq" id="WP_020308972.1">
    <property type="nucleotide sequence ID" value="NZ_JACGCU010000045.1"/>
</dbReference>
<sequence>MQKPATTIDLTPTWGEVGNILRRLIQGGETKAIEHMDSELARAFAACEALQAIQKDLPDDLREKACAVMDAEMTKQGYNPNPNAKTKGKESHE</sequence>
<reference evidence="2 3" key="1">
    <citation type="submission" date="2020-07" db="EMBL/GenBank/DDBJ databases">
        <title>Diversity of carbapenemase encoding genes among Pseudomonas putida group clinical isolates in a tertiary Brazilian hospital.</title>
        <authorList>
            <person name="Alberto-Lei F."/>
            <person name="Nodari C.S."/>
            <person name="Streling A.P."/>
            <person name="Paulino J.T."/>
            <person name="Bessa-Neto F.O."/>
            <person name="Cayo R."/>
            <person name="Gales A.C."/>
        </authorList>
    </citation>
    <scope>NUCLEOTIDE SEQUENCE [LARGE SCALE GENOMIC DNA]</scope>
    <source>
        <strain evidence="2 3">14535</strain>
    </source>
</reference>
<evidence type="ECO:0000256" key="1">
    <source>
        <dbReference type="SAM" id="MobiDB-lite"/>
    </source>
</evidence>
<gene>
    <name evidence="2" type="ORF">H4C44_20930</name>
</gene>
<feature type="region of interest" description="Disordered" evidence="1">
    <location>
        <begin position="73"/>
        <end position="93"/>
    </location>
</feature>